<evidence type="ECO:0000256" key="6">
    <source>
        <dbReference type="ARBA" id="ARBA00022741"/>
    </source>
</evidence>
<keyword evidence="13" id="KW-0234">DNA repair</keyword>
<name>A0AAJ7DUH1_9HYME</name>
<evidence type="ECO:0000256" key="4">
    <source>
        <dbReference type="ARBA" id="ARBA00022553"/>
    </source>
</evidence>
<evidence type="ECO:0000256" key="9">
    <source>
        <dbReference type="ARBA" id="ARBA00022801"/>
    </source>
</evidence>
<dbReference type="GO" id="GO:0016787">
    <property type="term" value="F:hydrolase activity"/>
    <property type="evidence" value="ECO:0007669"/>
    <property type="project" value="UniProtKB-KW"/>
</dbReference>
<dbReference type="GO" id="GO:0005634">
    <property type="term" value="C:nucleus"/>
    <property type="evidence" value="ECO:0007669"/>
    <property type="project" value="TreeGrafter"/>
</dbReference>
<proteinExistence type="inferred from homology"/>
<dbReference type="FunFam" id="3.40.50.300:FF:000332">
    <property type="entry name" value="DNA repair and recombination protein RAD54-like"/>
    <property type="match status" value="1"/>
</dbReference>
<dbReference type="GO" id="GO:0004386">
    <property type="term" value="F:helicase activity"/>
    <property type="evidence" value="ECO:0007669"/>
    <property type="project" value="UniProtKB-KW"/>
</dbReference>
<accession>A0AAJ7DUH1</accession>
<protein>
    <recommendedName>
        <fullName evidence="3">DNA repair and recombination protein RAD54-like</fullName>
    </recommendedName>
    <alternativeName>
        <fullName evidence="17">Protein okra</fullName>
    </alternativeName>
</protein>
<dbReference type="AlphaFoldDB" id="A0AAJ7DUH1"/>
<dbReference type="CDD" id="cd18793">
    <property type="entry name" value="SF2_C_SNF"/>
    <property type="match status" value="1"/>
</dbReference>
<comment type="function">
    <text evidence="16">Involved in mitotic DNA repair and meiotic recombination. Functions in the recombinational DNA repair pathway. Essential for interhomolog gene conversion (GC), but may have a less important role in intersister GC than spn-A/Rad51. In the presence of DNA, spn-A/Rad51 enhances the ATPase activity of okr/Rad54.</text>
</comment>
<dbReference type="PANTHER" id="PTHR45629">
    <property type="entry name" value="SNF2/RAD54 FAMILY MEMBER"/>
    <property type="match status" value="1"/>
</dbReference>
<dbReference type="InterPro" id="IPR014001">
    <property type="entry name" value="Helicase_ATP-bd"/>
</dbReference>
<keyword evidence="14" id="KW-0469">Meiosis</keyword>
<dbReference type="Gene3D" id="3.40.50.300">
    <property type="entry name" value="P-loop containing nucleotide triphosphate hydrolases"/>
    <property type="match status" value="1"/>
</dbReference>
<dbReference type="InterPro" id="IPR001650">
    <property type="entry name" value="Helicase_C-like"/>
</dbReference>
<dbReference type="InterPro" id="IPR000330">
    <property type="entry name" value="SNF2_N"/>
</dbReference>
<keyword evidence="9" id="KW-0378">Hydrolase</keyword>
<evidence type="ECO:0000256" key="13">
    <source>
        <dbReference type="ARBA" id="ARBA00023204"/>
    </source>
</evidence>
<evidence type="ECO:0000256" key="15">
    <source>
        <dbReference type="ARBA" id="ARBA00023306"/>
    </source>
</evidence>
<dbReference type="InterPro" id="IPR050496">
    <property type="entry name" value="SNF2_RAD54_helicase_repair"/>
</dbReference>
<dbReference type="GeneID" id="105361373"/>
<evidence type="ECO:0000259" key="19">
    <source>
        <dbReference type="PROSITE" id="PS51194"/>
    </source>
</evidence>
<evidence type="ECO:0000256" key="3">
    <source>
        <dbReference type="ARBA" id="ARBA00015341"/>
    </source>
</evidence>
<keyword evidence="7" id="KW-0227">DNA damage</keyword>
<dbReference type="Gene3D" id="3.40.50.10810">
    <property type="entry name" value="Tandem AAA-ATPase domain"/>
    <property type="match status" value="1"/>
</dbReference>
<dbReference type="PROSITE" id="PS51192">
    <property type="entry name" value="HELICASE_ATP_BIND_1"/>
    <property type="match status" value="1"/>
</dbReference>
<dbReference type="GO" id="GO:0007131">
    <property type="term" value="P:reciprocal meiotic recombination"/>
    <property type="evidence" value="ECO:0007669"/>
    <property type="project" value="TreeGrafter"/>
</dbReference>
<keyword evidence="5" id="KW-0132">Cell division</keyword>
<dbReference type="FunFam" id="3.40.50.10810:FF:000010">
    <property type="entry name" value="DNA repair and recombination protein RAD54-like"/>
    <property type="match status" value="1"/>
</dbReference>
<dbReference type="RefSeq" id="XP_011496831.1">
    <property type="nucleotide sequence ID" value="XM_011498529.1"/>
</dbReference>
<dbReference type="GO" id="GO:0003677">
    <property type="term" value="F:DNA binding"/>
    <property type="evidence" value="ECO:0007669"/>
    <property type="project" value="UniProtKB-KW"/>
</dbReference>
<dbReference type="GO" id="GO:0051301">
    <property type="term" value="P:cell division"/>
    <property type="evidence" value="ECO:0007669"/>
    <property type="project" value="UniProtKB-KW"/>
</dbReference>
<keyword evidence="15" id="KW-0131">Cell cycle</keyword>
<dbReference type="InterPro" id="IPR049730">
    <property type="entry name" value="SNF2/RAD54-like_C"/>
</dbReference>
<evidence type="ECO:0000313" key="20">
    <source>
        <dbReference type="Proteomes" id="UP000695007"/>
    </source>
</evidence>
<evidence type="ECO:0000256" key="1">
    <source>
        <dbReference type="ARBA" id="ARBA00007025"/>
    </source>
</evidence>
<organism evidence="20 21">
    <name type="scientific">Ceratosolen solmsi marchali</name>
    <dbReference type="NCBI Taxonomy" id="326594"/>
    <lineage>
        <taxon>Eukaryota</taxon>
        <taxon>Metazoa</taxon>
        <taxon>Ecdysozoa</taxon>
        <taxon>Arthropoda</taxon>
        <taxon>Hexapoda</taxon>
        <taxon>Insecta</taxon>
        <taxon>Pterygota</taxon>
        <taxon>Neoptera</taxon>
        <taxon>Endopterygota</taxon>
        <taxon>Hymenoptera</taxon>
        <taxon>Apocrita</taxon>
        <taxon>Proctotrupomorpha</taxon>
        <taxon>Chalcidoidea</taxon>
        <taxon>Agaonidae</taxon>
        <taxon>Agaoninae</taxon>
        <taxon>Ceratosolen</taxon>
    </lineage>
</organism>
<dbReference type="SMART" id="SM00487">
    <property type="entry name" value="DEXDc"/>
    <property type="match status" value="1"/>
</dbReference>
<dbReference type="Pfam" id="PF00176">
    <property type="entry name" value="SNF2-rel_dom"/>
    <property type="match status" value="1"/>
</dbReference>
<evidence type="ECO:0000256" key="2">
    <source>
        <dbReference type="ARBA" id="ARBA00011467"/>
    </source>
</evidence>
<evidence type="ECO:0000259" key="18">
    <source>
        <dbReference type="PROSITE" id="PS51192"/>
    </source>
</evidence>
<evidence type="ECO:0000256" key="8">
    <source>
        <dbReference type="ARBA" id="ARBA00022776"/>
    </source>
</evidence>
<feature type="domain" description="Helicase C-terminal" evidence="19">
    <location>
        <begin position="508"/>
        <end position="661"/>
    </location>
</feature>
<evidence type="ECO:0000256" key="12">
    <source>
        <dbReference type="ARBA" id="ARBA00023125"/>
    </source>
</evidence>
<comment type="subunit">
    <text evidence="2">Interacts (via N-terminus) with spn-A/Rad51.</text>
</comment>
<keyword evidence="10" id="KW-0347">Helicase</keyword>
<dbReference type="CDD" id="cd18067">
    <property type="entry name" value="DEXHc_RAD54A"/>
    <property type="match status" value="1"/>
</dbReference>
<dbReference type="GO" id="GO:0045003">
    <property type="term" value="P:double-strand break repair via synthesis-dependent strand annealing"/>
    <property type="evidence" value="ECO:0007669"/>
    <property type="project" value="TreeGrafter"/>
</dbReference>
<dbReference type="CTD" id="33507"/>
<evidence type="ECO:0000256" key="5">
    <source>
        <dbReference type="ARBA" id="ARBA00022618"/>
    </source>
</evidence>
<evidence type="ECO:0000256" key="17">
    <source>
        <dbReference type="ARBA" id="ARBA00029956"/>
    </source>
</evidence>
<evidence type="ECO:0000256" key="7">
    <source>
        <dbReference type="ARBA" id="ARBA00022763"/>
    </source>
</evidence>
<evidence type="ECO:0000256" key="10">
    <source>
        <dbReference type="ARBA" id="ARBA00022806"/>
    </source>
</evidence>
<keyword evidence="6" id="KW-0547">Nucleotide-binding</keyword>
<evidence type="ECO:0000256" key="14">
    <source>
        <dbReference type="ARBA" id="ARBA00023254"/>
    </source>
</evidence>
<evidence type="ECO:0000313" key="21">
    <source>
        <dbReference type="RefSeq" id="XP_011496831.1"/>
    </source>
</evidence>
<dbReference type="KEGG" id="csol:105361373"/>
<dbReference type="InterPro" id="IPR027417">
    <property type="entry name" value="P-loop_NTPase"/>
</dbReference>
<dbReference type="InterPro" id="IPR038718">
    <property type="entry name" value="SNF2-like_sf"/>
</dbReference>
<dbReference type="Proteomes" id="UP000695007">
    <property type="component" value="Unplaced"/>
</dbReference>
<keyword evidence="11" id="KW-0067">ATP-binding</keyword>
<keyword evidence="8" id="KW-0498">Mitosis</keyword>
<dbReference type="SUPFAM" id="SSF52540">
    <property type="entry name" value="P-loop containing nucleoside triphosphate hydrolases"/>
    <property type="match status" value="2"/>
</dbReference>
<dbReference type="Gene3D" id="1.20.120.850">
    <property type="entry name" value="SWI2/SNF2 ATPases, N-terminal domain"/>
    <property type="match status" value="1"/>
</dbReference>
<feature type="domain" description="Helicase ATP-binding" evidence="18">
    <location>
        <begin position="173"/>
        <end position="348"/>
    </location>
</feature>
<comment type="similarity">
    <text evidence="1">Belongs to the SNF2/RAD54 helicase family.</text>
</comment>
<dbReference type="GO" id="GO:0015616">
    <property type="term" value="F:DNA translocase activity"/>
    <property type="evidence" value="ECO:0007669"/>
    <property type="project" value="TreeGrafter"/>
</dbReference>
<dbReference type="GO" id="GO:0005524">
    <property type="term" value="F:ATP binding"/>
    <property type="evidence" value="ECO:0007669"/>
    <property type="project" value="UniProtKB-KW"/>
</dbReference>
<dbReference type="Pfam" id="PF00271">
    <property type="entry name" value="Helicase_C"/>
    <property type="match status" value="1"/>
</dbReference>
<keyword evidence="12" id="KW-0238">DNA-binding</keyword>
<evidence type="ECO:0000256" key="16">
    <source>
        <dbReference type="ARBA" id="ARBA00024776"/>
    </source>
</evidence>
<gene>
    <name evidence="21" type="primary">LOC105361373</name>
</gene>
<dbReference type="PROSITE" id="PS51194">
    <property type="entry name" value="HELICASE_CTER"/>
    <property type="match status" value="1"/>
</dbReference>
<dbReference type="PANTHER" id="PTHR45629:SF7">
    <property type="entry name" value="DNA EXCISION REPAIR PROTEIN ERCC-6-RELATED"/>
    <property type="match status" value="1"/>
</dbReference>
<dbReference type="SMART" id="SM00490">
    <property type="entry name" value="HELICc"/>
    <property type="match status" value="1"/>
</dbReference>
<keyword evidence="20" id="KW-1185">Reference proteome</keyword>
<evidence type="ECO:0000256" key="11">
    <source>
        <dbReference type="ARBA" id="ARBA00022840"/>
    </source>
</evidence>
<reference evidence="21" key="1">
    <citation type="submission" date="2025-08" db="UniProtKB">
        <authorList>
            <consortium name="RefSeq"/>
        </authorList>
    </citation>
    <scope>IDENTIFICATION</scope>
</reference>
<sequence length="750" mass="85512">MFRSQAPSKIGKRPLLSEISSQVIREFEIQHIQYKISNKENKRRRIEKDVQISDRKLCALSSDDISVVREVISEHEERVKKLLSKPFKIPIPGYEISGRALGFRFAGPRRALHDPDEANALVVYTPPEMSVHENLKIDENTKLVHVVVDPLLCNVLRPHQREGVKFMYECVTGKRIENTYGCIMADEMGLGKTLQCITLLWTLLKQSPEAKPLIEKAIIVAPSSLVKNWYNEIYKWLNNRVKPLAIDGGSKSDIDVKLTGFMKTYGRRCANPILIISYETFRLHAHVLHQDEVGLVLCDEGHRLKNSENQTYQALMGLKAKRRVLLSGTPIQNDLLEYFSLIHFVNSGLLGTAQEFRKKFENPILRGQDAGATDKERQIAQERLTELVTIVNKCLIRRTSALLSKYLPLKYELVVCIKMTELQTKLYKNFIKSESIKRSMQAKDGSDKKGSLSALSAITLLKKLCNHPDLIFDKIKENTDGFEGAATLLPSNYNAKDVMPELSGKLMVLDCLLAFIRSTTTDKIVLVSNYTQTLDLFEKLCTKRKYRYVRLDGTMNIKKRAKIVDNFNNPDIDEFIFMLSSKAGGCGLNLVGANRLVMFDPDWNPANDDQAMARVWRDGQKKPCFVYRFLSTGTIEEKIFQRQAHKKALSSTVVDQDEDVARHFTQNDLRDLFSLEELTASDTHSKFKCRRCINGIEVKGPPENSDCTSDLSDWRHSQNPKHLPDIPLKQCWSSGISFVFHHRSQEQVNS</sequence>
<keyword evidence="4" id="KW-0597">Phosphoprotein</keyword>